<organism evidence="1 2">
    <name type="scientific">Hibiscus sabdariffa</name>
    <name type="common">roselle</name>
    <dbReference type="NCBI Taxonomy" id="183260"/>
    <lineage>
        <taxon>Eukaryota</taxon>
        <taxon>Viridiplantae</taxon>
        <taxon>Streptophyta</taxon>
        <taxon>Embryophyta</taxon>
        <taxon>Tracheophyta</taxon>
        <taxon>Spermatophyta</taxon>
        <taxon>Magnoliopsida</taxon>
        <taxon>eudicotyledons</taxon>
        <taxon>Gunneridae</taxon>
        <taxon>Pentapetalae</taxon>
        <taxon>rosids</taxon>
        <taxon>malvids</taxon>
        <taxon>Malvales</taxon>
        <taxon>Malvaceae</taxon>
        <taxon>Malvoideae</taxon>
        <taxon>Hibiscus</taxon>
    </lineage>
</organism>
<reference evidence="1 2" key="1">
    <citation type="journal article" date="2024" name="G3 (Bethesda)">
        <title>Genome assembly of Hibiscus sabdariffa L. provides insights into metabolisms of medicinal natural products.</title>
        <authorList>
            <person name="Kim T."/>
        </authorList>
    </citation>
    <scope>NUCLEOTIDE SEQUENCE [LARGE SCALE GENOMIC DNA]</scope>
    <source>
        <strain evidence="1">TK-2024</strain>
        <tissue evidence="1">Old leaves</tissue>
    </source>
</reference>
<evidence type="ECO:0000313" key="2">
    <source>
        <dbReference type="Proteomes" id="UP001472677"/>
    </source>
</evidence>
<gene>
    <name evidence="1" type="ORF">V6N12_041300</name>
</gene>
<dbReference type="EMBL" id="JBBPBM010000020">
    <property type="protein sequence ID" value="KAK8552722.1"/>
    <property type="molecule type" value="Genomic_DNA"/>
</dbReference>
<accession>A0ABR2E688</accession>
<name>A0ABR2E688_9ROSI</name>
<sequence length="277" mass="31592">MFESSFICIMMLDIIVQDFRLVATPYNTEVDILLFFKHYDPGKKSFSRLSHVVCFPLPSWIITSNLNEFSFCSISYVGRLFVKSAGKPIEILSKLNKMAGYALNEEFNLYEIFLLLDLVVEANVARFAKWKVVCRLKELEGMAIIGSESAEFYYLPKGHGNLIGSEPSGIYERLSVHLESNRLCAESESANILPSKRGEYCNIQFFDKFVQHFNESIAIDNNSAVDSTGLFQLQQFEFGNLLSENPMVTNYDFLNRSGDSKVLCQKASFWDLRIPIL</sequence>
<dbReference type="Gene3D" id="3.10.20.90">
    <property type="entry name" value="Phosphatidylinositol 3-kinase Catalytic Subunit, Chain A, domain 1"/>
    <property type="match status" value="1"/>
</dbReference>
<evidence type="ECO:0000313" key="1">
    <source>
        <dbReference type="EMBL" id="KAK8552722.1"/>
    </source>
</evidence>
<comment type="caution">
    <text evidence="1">The sequence shown here is derived from an EMBL/GenBank/DDBJ whole genome shotgun (WGS) entry which is preliminary data.</text>
</comment>
<keyword evidence="2" id="KW-1185">Reference proteome</keyword>
<dbReference type="Proteomes" id="UP001472677">
    <property type="component" value="Unassembled WGS sequence"/>
</dbReference>
<proteinExistence type="predicted"/>
<protein>
    <submittedName>
        <fullName evidence="1">Uncharacterized protein</fullName>
    </submittedName>
</protein>